<feature type="signal peptide" evidence="2">
    <location>
        <begin position="1"/>
        <end position="27"/>
    </location>
</feature>
<dbReference type="AlphaFoldDB" id="A0A370IF58"/>
<evidence type="ECO:0000313" key="4">
    <source>
        <dbReference type="Proteomes" id="UP000254869"/>
    </source>
</evidence>
<dbReference type="EMBL" id="QQBC01000001">
    <property type="protein sequence ID" value="RDI68781.1"/>
    <property type="molecule type" value="Genomic_DNA"/>
</dbReference>
<keyword evidence="2" id="KW-0732">Signal</keyword>
<feature type="chain" id="PRO_5038624228" evidence="2">
    <location>
        <begin position="28"/>
        <end position="68"/>
    </location>
</feature>
<accession>A0A370IF58</accession>
<comment type="caution">
    <text evidence="3">The sequence shown here is derived from an EMBL/GenBank/DDBJ whole genome shotgun (WGS) entry which is preliminary data.</text>
</comment>
<reference evidence="3 4" key="1">
    <citation type="submission" date="2018-07" db="EMBL/GenBank/DDBJ databases">
        <title>Genomic Encyclopedia of Type Strains, Phase IV (KMG-IV): sequencing the most valuable type-strain genomes for metagenomic binning, comparative biology and taxonomic classification.</title>
        <authorList>
            <person name="Goeker M."/>
        </authorList>
    </citation>
    <scope>NUCLEOTIDE SEQUENCE [LARGE SCALE GENOMIC DNA]</scope>
    <source>
        <strain evidence="3 4">DSM 44290</strain>
    </source>
</reference>
<evidence type="ECO:0000313" key="3">
    <source>
        <dbReference type="EMBL" id="RDI68781.1"/>
    </source>
</evidence>
<keyword evidence="4" id="KW-1185">Reference proteome</keyword>
<dbReference type="Proteomes" id="UP000254869">
    <property type="component" value="Unassembled WGS sequence"/>
</dbReference>
<sequence length="68" mass="6973">MRFSAGTLAATLAAAVTIGSLGLPNTAATADATRSIVDREDVDRPGNLQPPVEPTIRSPARSAFDVPP</sequence>
<feature type="region of interest" description="Disordered" evidence="1">
    <location>
        <begin position="34"/>
        <end position="68"/>
    </location>
</feature>
<gene>
    <name evidence="3" type="ORF">DFR76_101316</name>
</gene>
<dbReference type="STRING" id="1210086.GCA_001613105_00165"/>
<evidence type="ECO:0000256" key="1">
    <source>
        <dbReference type="SAM" id="MobiDB-lite"/>
    </source>
</evidence>
<dbReference type="RefSeq" id="WP_067990294.1">
    <property type="nucleotide sequence ID" value="NZ_QQBC01000001.1"/>
</dbReference>
<protein>
    <submittedName>
        <fullName evidence="3">Uncharacterized protein</fullName>
    </submittedName>
</protein>
<organism evidence="3 4">
    <name type="scientific">Nocardia pseudobrasiliensis</name>
    <dbReference type="NCBI Taxonomy" id="45979"/>
    <lineage>
        <taxon>Bacteria</taxon>
        <taxon>Bacillati</taxon>
        <taxon>Actinomycetota</taxon>
        <taxon>Actinomycetes</taxon>
        <taxon>Mycobacteriales</taxon>
        <taxon>Nocardiaceae</taxon>
        <taxon>Nocardia</taxon>
    </lineage>
</organism>
<evidence type="ECO:0000256" key="2">
    <source>
        <dbReference type="SAM" id="SignalP"/>
    </source>
</evidence>
<proteinExistence type="predicted"/>
<name>A0A370IF58_9NOCA</name>